<accession>A0AAD5SCG1</accession>
<feature type="repeat" description="TPR" evidence="5">
    <location>
        <begin position="3"/>
        <end position="36"/>
    </location>
</feature>
<feature type="compositionally biased region" description="Basic and acidic residues" evidence="6">
    <location>
        <begin position="203"/>
        <end position="220"/>
    </location>
</feature>
<comment type="caution">
    <text evidence="8">The sequence shown here is derived from an EMBL/GenBank/DDBJ whole genome shotgun (WGS) entry which is preliminary data.</text>
</comment>
<feature type="region of interest" description="Disordered" evidence="6">
    <location>
        <begin position="193"/>
        <end position="259"/>
    </location>
</feature>
<feature type="compositionally biased region" description="Acidic residues" evidence="6">
    <location>
        <begin position="228"/>
        <end position="238"/>
    </location>
</feature>
<dbReference type="GO" id="GO:0005737">
    <property type="term" value="C:cytoplasm"/>
    <property type="evidence" value="ECO:0007669"/>
    <property type="project" value="UniProtKB-SubCell"/>
</dbReference>
<evidence type="ECO:0000256" key="2">
    <source>
        <dbReference type="ARBA" id="ARBA00022490"/>
    </source>
</evidence>
<evidence type="ECO:0000313" key="8">
    <source>
        <dbReference type="EMBL" id="KAJ3052160.1"/>
    </source>
</evidence>
<name>A0AAD5SCG1_9FUNG</name>
<dbReference type="Pfam" id="PF13424">
    <property type="entry name" value="TPR_12"/>
    <property type="match status" value="1"/>
</dbReference>
<evidence type="ECO:0000256" key="1">
    <source>
        <dbReference type="ARBA" id="ARBA00004496"/>
    </source>
</evidence>
<dbReference type="InterPro" id="IPR041243">
    <property type="entry name" value="STI1/HOP_DP"/>
</dbReference>
<dbReference type="SMART" id="SM00028">
    <property type="entry name" value="TPR"/>
    <property type="match status" value="9"/>
</dbReference>
<proteinExistence type="predicted"/>
<comment type="subcellular location">
    <subcellularLocation>
        <location evidence="1">Cytoplasm</location>
    </subcellularLocation>
</comment>
<dbReference type="AlphaFoldDB" id="A0AAD5SCG1"/>
<gene>
    <name evidence="8" type="ORF">HK097_006806</name>
</gene>
<dbReference type="InterPro" id="IPR011990">
    <property type="entry name" value="TPR-like_helical_dom_sf"/>
</dbReference>
<dbReference type="Pfam" id="PF00515">
    <property type="entry name" value="TPR_1"/>
    <property type="match status" value="1"/>
</dbReference>
<dbReference type="SUPFAM" id="SSF48452">
    <property type="entry name" value="TPR-like"/>
    <property type="match status" value="1"/>
</dbReference>
<feature type="compositionally biased region" description="Polar residues" evidence="6">
    <location>
        <begin position="193"/>
        <end position="202"/>
    </location>
</feature>
<evidence type="ECO:0000313" key="9">
    <source>
        <dbReference type="Proteomes" id="UP001212841"/>
    </source>
</evidence>
<dbReference type="FunFam" id="1.25.40.10:FF:000020">
    <property type="entry name" value="Stress-induced phosphoprotein 1"/>
    <property type="match status" value="1"/>
</dbReference>
<protein>
    <recommendedName>
        <fullName evidence="7">STI1 domain-containing protein</fullName>
    </recommendedName>
</protein>
<dbReference type="Pfam" id="PF13432">
    <property type="entry name" value="TPR_16"/>
    <property type="match status" value="1"/>
</dbReference>
<dbReference type="EMBL" id="JADGJD010000320">
    <property type="protein sequence ID" value="KAJ3052160.1"/>
    <property type="molecule type" value="Genomic_DNA"/>
</dbReference>
<dbReference type="FunFam" id="1.25.40.10:FF:000010">
    <property type="entry name" value="Stress-induced phosphoprotein 1"/>
    <property type="match status" value="1"/>
</dbReference>
<dbReference type="PANTHER" id="PTHR22904">
    <property type="entry name" value="TPR REPEAT CONTAINING PROTEIN"/>
    <property type="match status" value="1"/>
</dbReference>
<feature type="domain" description="STI1" evidence="7">
    <location>
        <begin position="521"/>
        <end position="560"/>
    </location>
</feature>
<evidence type="ECO:0000256" key="5">
    <source>
        <dbReference type="PROSITE-ProRule" id="PRU00339"/>
    </source>
</evidence>
<dbReference type="SMART" id="SM00727">
    <property type="entry name" value="STI1"/>
    <property type="match status" value="2"/>
</dbReference>
<keyword evidence="2" id="KW-0963">Cytoplasm</keyword>
<keyword evidence="3" id="KW-0677">Repeat</keyword>
<dbReference type="PROSITE" id="PS50293">
    <property type="entry name" value="TPR_REGION"/>
    <property type="match status" value="1"/>
</dbReference>
<dbReference type="GO" id="GO:0051879">
    <property type="term" value="F:Hsp90 protein binding"/>
    <property type="evidence" value="ECO:0007669"/>
    <property type="project" value="TreeGrafter"/>
</dbReference>
<feature type="repeat" description="TPR" evidence="5">
    <location>
        <begin position="249"/>
        <end position="282"/>
    </location>
</feature>
<dbReference type="Proteomes" id="UP001212841">
    <property type="component" value="Unassembled WGS sequence"/>
</dbReference>
<reference evidence="8" key="1">
    <citation type="submission" date="2020-05" db="EMBL/GenBank/DDBJ databases">
        <title>Phylogenomic resolution of chytrid fungi.</title>
        <authorList>
            <person name="Stajich J.E."/>
            <person name="Amses K."/>
            <person name="Simmons R."/>
            <person name="Seto K."/>
            <person name="Myers J."/>
            <person name="Bonds A."/>
            <person name="Quandt C.A."/>
            <person name="Barry K."/>
            <person name="Liu P."/>
            <person name="Grigoriev I."/>
            <person name="Longcore J.E."/>
            <person name="James T.Y."/>
        </authorList>
    </citation>
    <scope>NUCLEOTIDE SEQUENCE</scope>
    <source>
        <strain evidence="8">JEL0318</strain>
    </source>
</reference>
<feature type="repeat" description="TPR" evidence="5">
    <location>
        <begin position="71"/>
        <end position="104"/>
    </location>
</feature>
<dbReference type="PROSITE" id="PS50005">
    <property type="entry name" value="TPR"/>
    <property type="match status" value="4"/>
</dbReference>
<feature type="repeat" description="TPR" evidence="5">
    <location>
        <begin position="324"/>
        <end position="357"/>
    </location>
</feature>
<dbReference type="FunFam" id="1.10.260.100:FF:000002">
    <property type="entry name" value="Stress-induced-phosphoprotein 1 (Hsp70/Hsp90-organizing)"/>
    <property type="match status" value="1"/>
</dbReference>
<evidence type="ECO:0000256" key="6">
    <source>
        <dbReference type="SAM" id="MobiDB-lite"/>
    </source>
</evidence>
<keyword evidence="9" id="KW-1185">Reference proteome</keyword>
<dbReference type="InterPro" id="IPR019734">
    <property type="entry name" value="TPR_rpt"/>
</dbReference>
<feature type="compositionally biased region" description="Basic and acidic residues" evidence="6">
    <location>
        <begin position="239"/>
        <end position="255"/>
    </location>
</feature>
<feature type="domain" description="STI1" evidence="7">
    <location>
        <begin position="132"/>
        <end position="181"/>
    </location>
</feature>
<evidence type="ECO:0000256" key="4">
    <source>
        <dbReference type="ARBA" id="ARBA00022803"/>
    </source>
</evidence>
<dbReference type="Gene3D" id="1.10.260.100">
    <property type="match status" value="2"/>
</dbReference>
<evidence type="ECO:0000256" key="3">
    <source>
        <dbReference type="ARBA" id="ARBA00022737"/>
    </source>
</evidence>
<sequence>MSSDSHKAEGNKAFSAGNFPEAITHFTKGIEVDPTNHVLYSNRSACYASLREYERALEDAEKTVSLKADWAKGYSRVGAALYGLGRNEEAVEAYKKGLEIEPTNAVLKKGLQDAEDAVADGSDVGGLGNLFSGDVISKIANNPKISHFLQQPDIIMKVQQLQKNPKAINEYMQDPRMMQLIIGMLGLDAKVASSQEEASQMQEDIRREKEATRQQEDRKPQPAPAPEPEPEPVQETDEEKDKKAKRSASDKEKDLGNQAYKKRKFDEALDHYNKAFELDATNIPVLTNKATALYEAGRYDEAIQVSEQAVEQGREVRADYKLIAKAYARMGDSYTKLKQPENAIKFYNKSLSENRTADVLTKLRDVEKQKAILEKEAYRNPQLSDEEREKGNQLFKQHQYAAAVPHYTEAIKRNDADPRNYSNRAACYIKLMALAEADRDADEAIKLDAGFAKGYLRKAAVWFAKRDFMKCMDMCQVALEKDTDGKSKNEIEQQLFKAQMALAEVQSGTNREQAAKRAMDDPEVQKVLGDPTMQLILQQMQEDPAAVKDHMKNPEVAAKIRTLINAGIISVR</sequence>
<evidence type="ECO:0000259" key="7">
    <source>
        <dbReference type="SMART" id="SM00727"/>
    </source>
</evidence>
<dbReference type="PANTHER" id="PTHR22904:SF523">
    <property type="entry name" value="STRESS-INDUCED-PHOSPHOPROTEIN 1"/>
    <property type="match status" value="1"/>
</dbReference>
<dbReference type="Gene3D" id="1.25.40.10">
    <property type="entry name" value="Tetratricopeptide repeat domain"/>
    <property type="match status" value="3"/>
</dbReference>
<dbReference type="InterPro" id="IPR006636">
    <property type="entry name" value="STI1_HS-bd"/>
</dbReference>
<organism evidence="8 9">
    <name type="scientific">Rhizophlyctis rosea</name>
    <dbReference type="NCBI Taxonomy" id="64517"/>
    <lineage>
        <taxon>Eukaryota</taxon>
        <taxon>Fungi</taxon>
        <taxon>Fungi incertae sedis</taxon>
        <taxon>Chytridiomycota</taxon>
        <taxon>Chytridiomycota incertae sedis</taxon>
        <taxon>Chytridiomycetes</taxon>
        <taxon>Rhizophlyctidales</taxon>
        <taxon>Rhizophlyctidaceae</taxon>
        <taxon>Rhizophlyctis</taxon>
    </lineage>
</organism>
<dbReference type="Pfam" id="PF17830">
    <property type="entry name" value="STI1-HOP_DP"/>
    <property type="match status" value="2"/>
</dbReference>
<keyword evidence="4 5" id="KW-0802">TPR repeat</keyword>